<feature type="compositionally biased region" description="Polar residues" evidence="2">
    <location>
        <begin position="772"/>
        <end position="784"/>
    </location>
</feature>
<evidence type="ECO:0000256" key="2">
    <source>
        <dbReference type="SAM" id="MobiDB-lite"/>
    </source>
</evidence>
<dbReference type="AlphaFoldDB" id="A0A9Q0MAY1"/>
<feature type="compositionally biased region" description="Low complexity" evidence="2">
    <location>
        <begin position="462"/>
        <end position="479"/>
    </location>
</feature>
<proteinExistence type="predicted"/>
<feature type="domain" description="C2H2-type" evidence="3">
    <location>
        <begin position="531"/>
        <end position="561"/>
    </location>
</feature>
<dbReference type="Gene3D" id="3.30.160.60">
    <property type="entry name" value="Classic Zinc Finger"/>
    <property type="match status" value="1"/>
</dbReference>
<feature type="compositionally biased region" description="Polar residues" evidence="2">
    <location>
        <begin position="1163"/>
        <end position="1177"/>
    </location>
</feature>
<sequence>MTTTSSTTTTSTMINSNPPTPTNNNNNGFEYESAAALKKKKKSHLSRDELSRVCHDGDVTFEQYNGSTYMIAIRSQGDRKSLIGYRCDWNNCGYMNARVERMFGHIRSQHPDAPAVKKLVTTTGGSTNTTSSVVTTTTATTTTNNSCGGSSATCTSNTNANHANMSTSTSARLSLRSSSSLSTASSTSSGSLSPRSPGECSSQTHVGDKLIDLLNNQPTSAIDDDDLQHDNVNDELLNIGLPPIKSIDDHTVLDTGINECETKKSYCENKLDELAQSTERIMEELKTISANFEVAAISSTTATIEDTLELFDDDIESLLMNHGSKSSVDNNGYQQHNSSNNNNNQSDNVYHDQQQQQPQPLPSSTQSPIINESPATFHHHQTNTAAKPMEHQVDYQDSYSHSMNDYSYDTTTNNSNNNLEYQVNNQMHNHQQQQQQQHTQSRQSDPLMYGDNGEWNEHDMDSTMMMDDGSNGSVGSNSGSKRDRKKTGSSKNYIGKQNLFQEFQSDDVAKVRDSENKYIIALQKNMKIVGYRCDWPECEFLTCRKYVMVNHINGKHTNQRPYSCPLCNFNFVKRYFLKAHMHKVHKRRISIDGKDDDDLIGGMKRDHSELMDSSFDDEQYDGIDTMVPDTPSTPIPVTSSKKAKNGIKTNSSSTYAPKGPPFYSNPESGYGPPYNSCPPPLPPPVPNTTPNNSDIYSMEPTTMVPNAYYNGYGTPNGTQPVNGCYYGDDSYGSDLSNHGFKSNQLNNTTSAVFMTPSPSSSIASPLPFTANGPGTPNTKCTSFNPITYEPFESPMYQQAPPSNQPTQQQPFLNRSYSTPSSSSSSSMYSTCNSNTAGPIVKSNSVGSNPMINQTDLLTPPLSNGPNCGGTRSTNDTAASMFPNQSADQSTFTSFTDSTNGYTNNSSSNGNNQGFDDFLSPPSSISSSGSNYSSSYMGAMCPDQQSGNNNTSANVNSSVSANSGANQRQPMQQSANTQYSNSGPTNFANSFNTEASYNGKPSSRSYSNCPPQPPTYGSSSASANSYDQCYYDQNSSSAYGNSMLNVGNGRKSFPTGGYNNGFVNGINNTNQTVNGGNGSMFVDPYNTIDSYGNVPSKPVTGSSRTIELFPHSRLDSPPERTPSLSSCVNRYQIKFNQANDQWFRRQICCVNRYKQQKKQQQQQLVSSNGDQIESNDGSDSNDEKDSNRRRLINHQISSFDESPEEIQFQETSSSEHQF</sequence>
<name>A0A9Q0MAY1_BLOTA</name>
<feature type="region of interest" description="Disordered" evidence="2">
    <location>
        <begin position="626"/>
        <end position="671"/>
    </location>
</feature>
<keyword evidence="5" id="KW-1185">Reference proteome</keyword>
<evidence type="ECO:0000259" key="3">
    <source>
        <dbReference type="PROSITE" id="PS50157"/>
    </source>
</evidence>
<feature type="region of interest" description="Disordered" evidence="2">
    <location>
        <begin position="791"/>
        <end position="1021"/>
    </location>
</feature>
<feature type="region of interest" description="Disordered" evidence="2">
    <location>
        <begin position="427"/>
        <end position="493"/>
    </location>
</feature>
<feature type="region of interest" description="Disordered" evidence="2">
    <location>
        <begin position="1159"/>
        <end position="1217"/>
    </location>
</feature>
<protein>
    <recommendedName>
        <fullName evidence="3">C2H2-type domain-containing protein</fullName>
    </recommendedName>
</protein>
<feature type="compositionally biased region" description="Low complexity" evidence="2">
    <location>
        <begin position="945"/>
        <end position="965"/>
    </location>
</feature>
<feature type="compositionally biased region" description="Polar residues" evidence="2">
    <location>
        <begin position="966"/>
        <end position="1021"/>
    </location>
</feature>
<comment type="caution">
    <text evidence="4">The sequence shown here is derived from an EMBL/GenBank/DDBJ whole genome shotgun (WGS) entry which is preliminary data.</text>
</comment>
<dbReference type="EMBL" id="JAPWDV010000001">
    <property type="protein sequence ID" value="KAJ6221908.1"/>
    <property type="molecule type" value="Genomic_DNA"/>
</dbReference>
<feature type="compositionally biased region" description="Low complexity" evidence="2">
    <location>
        <begin position="166"/>
        <end position="198"/>
    </location>
</feature>
<feature type="compositionally biased region" description="Low complexity" evidence="2">
    <location>
        <begin position="919"/>
        <end position="935"/>
    </location>
</feature>
<reference evidence="4" key="1">
    <citation type="submission" date="2022-12" db="EMBL/GenBank/DDBJ databases">
        <title>Genome assemblies of Blomia tropicalis.</title>
        <authorList>
            <person name="Cui Y."/>
        </authorList>
    </citation>
    <scope>NUCLEOTIDE SEQUENCE</scope>
    <source>
        <tissue evidence="4">Adult mites</tissue>
    </source>
</reference>
<dbReference type="SMART" id="SM00355">
    <property type="entry name" value="ZnF_C2H2"/>
    <property type="match status" value="3"/>
</dbReference>
<keyword evidence="1" id="KW-0863">Zinc-finger</keyword>
<dbReference type="SUPFAM" id="SSF57667">
    <property type="entry name" value="beta-beta-alpha zinc fingers"/>
    <property type="match status" value="1"/>
</dbReference>
<evidence type="ECO:0000313" key="4">
    <source>
        <dbReference type="EMBL" id="KAJ6221908.1"/>
    </source>
</evidence>
<feature type="compositionally biased region" description="Polar residues" evidence="2">
    <location>
        <begin position="841"/>
        <end position="883"/>
    </location>
</feature>
<dbReference type="PROSITE" id="PS50157">
    <property type="entry name" value="ZINC_FINGER_C2H2_2"/>
    <property type="match status" value="2"/>
</dbReference>
<feature type="compositionally biased region" description="Low complexity" evidence="2">
    <location>
        <begin position="427"/>
        <end position="443"/>
    </location>
</feature>
<dbReference type="PROSITE" id="PS00028">
    <property type="entry name" value="ZINC_FINGER_C2H2_1"/>
    <property type="match status" value="1"/>
</dbReference>
<keyword evidence="1" id="KW-0862">Zinc</keyword>
<feature type="region of interest" description="Disordered" evidence="2">
    <location>
        <begin position="1"/>
        <end position="28"/>
    </location>
</feature>
<feature type="region of interest" description="Disordered" evidence="2">
    <location>
        <begin position="765"/>
        <end position="784"/>
    </location>
</feature>
<feature type="compositionally biased region" description="Polar residues" evidence="2">
    <location>
        <begin position="1207"/>
        <end position="1217"/>
    </location>
</feature>
<dbReference type="InterPro" id="IPR013087">
    <property type="entry name" value="Znf_C2H2_type"/>
</dbReference>
<dbReference type="InterPro" id="IPR036236">
    <property type="entry name" value="Znf_C2H2_sf"/>
</dbReference>
<dbReference type="GO" id="GO:0008270">
    <property type="term" value="F:zinc ion binding"/>
    <property type="evidence" value="ECO:0007669"/>
    <property type="project" value="UniProtKB-KW"/>
</dbReference>
<feature type="compositionally biased region" description="Low complexity" evidence="2">
    <location>
        <begin position="1"/>
        <end position="27"/>
    </location>
</feature>
<feature type="compositionally biased region" description="Low complexity" evidence="2">
    <location>
        <begin position="884"/>
        <end position="911"/>
    </location>
</feature>
<gene>
    <name evidence="4" type="ORF">RDWZM_000453</name>
</gene>
<evidence type="ECO:0000256" key="1">
    <source>
        <dbReference type="PROSITE-ProRule" id="PRU00042"/>
    </source>
</evidence>
<feature type="compositionally biased region" description="Low complexity" evidence="2">
    <location>
        <begin position="815"/>
        <end position="834"/>
    </location>
</feature>
<dbReference type="Proteomes" id="UP001142055">
    <property type="component" value="Chromosome 1"/>
</dbReference>
<feature type="compositionally biased region" description="Polar residues" evidence="2">
    <location>
        <begin position="630"/>
        <end position="640"/>
    </location>
</feature>
<feature type="domain" description="C2H2-type" evidence="3">
    <location>
        <begin position="562"/>
        <end position="590"/>
    </location>
</feature>
<feature type="compositionally biased region" description="Polar residues" evidence="2">
    <location>
        <begin position="795"/>
        <end position="814"/>
    </location>
</feature>
<accession>A0A9Q0MAY1</accession>
<feature type="compositionally biased region" description="Low complexity" evidence="2">
    <location>
        <begin position="330"/>
        <end position="368"/>
    </location>
</feature>
<keyword evidence="1" id="KW-0479">Metal-binding</keyword>
<evidence type="ECO:0000313" key="5">
    <source>
        <dbReference type="Proteomes" id="UP001142055"/>
    </source>
</evidence>
<organism evidence="4 5">
    <name type="scientific">Blomia tropicalis</name>
    <name type="common">Mite</name>
    <dbReference type="NCBI Taxonomy" id="40697"/>
    <lineage>
        <taxon>Eukaryota</taxon>
        <taxon>Metazoa</taxon>
        <taxon>Ecdysozoa</taxon>
        <taxon>Arthropoda</taxon>
        <taxon>Chelicerata</taxon>
        <taxon>Arachnida</taxon>
        <taxon>Acari</taxon>
        <taxon>Acariformes</taxon>
        <taxon>Sarcoptiformes</taxon>
        <taxon>Astigmata</taxon>
        <taxon>Glycyphagoidea</taxon>
        <taxon>Echimyopodidae</taxon>
        <taxon>Blomia</taxon>
    </lineage>
</organism>
<feature type="region of interest" description="Disordered" evidence="2">
    <location>
        <begin position="322"/>
        <end position="371"/>
    </location>
</feature>
<feature type="region of interest" description="Disordered" evidence="2">
    <location>
        <begin position="165"/>
        <end position="204"/>
    </location>
</feature>